<keyword evidence="1" id="KW-1133">Transmembrane helix</keyword>
<keyword evidence="1" id="KW-0472">Membrane</keyword>
<organism evidence="4 5">
    <name type="scientific">Duganella lactea</name>
    <dbReference type="NCBI Taxonomy" id="2692173"/>
    <lineage>
        <taxon>Bacteria</taxon>
        <taxon>Pseudomonadati</taxon>
        <taxon>Pseudomonadota</taxon>
        <taxon>Betaproteobacteria</taxon>
        <taxon>Burkholderiales</taxon>
        <taxon>Oxalobacteraceae</taxon>
        <taxon>Telluria group</taxon>
        <taxon>Duganella</taxon>
    </lineage>
</organism>
<keyword evidence="1" id="KW-0812">Transmembrane</keyword>
<dbReference type="EMBL" id="WWCP01000002">
    <property type="protein sequence ID" value="MYM81079.1"/>
    <property type="molecule type" value="Genomic_DNA"/>
</dbReference>
<gene>
    <name evidence="4" type="ORF">GTP44_03775</name>
</gene>
<accession>A0A6L8MFC3</accession>
<dbReference type="Pfam" id="PF13946">
    <property type="entry name" value="DUF4214"/>
    <property type="match status" value="1"/>
</dbReference>
<comment type="caution">
    <text evidence="4">The sequence shown here is derived from an EMBL/GenBank/DDBJ whole genome shotgun (WGS) entry which is preliminary data.</text>
</comment>
<dbReference type="InterPro" id="IPR038255">
    <property type="entry name" value="PBS_linker_sf"/>
</dbReference>
<evidence type="ECO:0000313" key="4">
    <source>
        <dbReference type="EMBL" id="MYM81079.1"/>
    </source>
</evidence>
<feature type="transmembrane region" description="Helical" evidence="1">
    <location>
        <begin position="480"/>
        <end position="502"/>
    </location>
</feature>
<evidence type="ECO:0000259" key="3">
    <source>
        <dbReference type="Pfam" id="PF20155"/>
    </source>
</evidence>
<feature type="domain" description="Tape measure protein N-terminal" evidence="3">
    <location>
        <begin position="62"/>
        <end position="248"/>
    </location>
</feature>
<sequence>MVDIATLGIRIDSREALTAAQSLERMRDSGARAEQQAASLDVVTRKLSQALQLLGVGAGVGAIIRMADEYTKFTAQLQLATQSQREYAAAVDDVRRIANTAQQDLAATGMLYARISNGTRELGVQQKQVAAITETVNLALKVSGATAAESASAQLQLSQAFAAGALRGEEFNAVNEAAPRLMKALADGLGVPIGALKKMAEEGLLTTRVMSEVLPKSLDPLKEESKQIQTIGGSFTVLKNSVMEFIGTQAKASGTVMALTTGIEALARNLNLLAGVAGTVMAVAIVNWLTAWTMKTYEHITAIYAQVAAANAARAATIASAEAEVVSTAATTAGLAATQASIVVAREETVARLAVANANMSATQASIANTEASIAQARAAIAASTAAGALSTALRVLRDSTRELNVQEALRRGLQADLAIAEQARSASLAQLAILGQQQTRVSAQVTAATAAQAAAQATLTAANGAAVASVGLLSRTIGFLGGPIGAVITLLGLAATAWSVWGKKSEDGNKQAVESFEQAQVRIIKGLDERIAKNEKLIELQNSGMSKPQADKNLPVINQIDAAQKKLDSMNSSMTLEKGQSWTQFFSEKLRLENGIVELRQKMAKDDAIDRLAKEGTRAQQLTKWYGENGTAAQRLAAELDKLKKQFGEIPPEMEKLVRAKFIDKDGAATAKATVEARVEAIKAGIEHERNLRVEGVARITELNRQGLAGDTEVYNAKHAAALAAGKDAAAIFDAEIAALSAYNGKDAAERIANNAKIKDLGAQRTEALRASLVAADQLSSAYAYDKDKPARDAEAASRKEIVAINDQIDATERQIAAYNKLPSAVTESTIALLEEQKAALAGIEGSEKAVADIDMKIAAYSRLTKAQKTLQGLDTGTDVAQAERLLKILQAVDDAARQAAQGMAESFGRVGSAIGGLTTALTGYAVQQQAIAAQLAAVKADPKSSAEKIAQAEIAASKASAQAQIKSYGDMAGAAKGFFSENSKGYKVLEATEKAFRAYEMAMAVESMVKKIFYKEGEVAANTALNATKLTGEAATTAASTGLAATEASAWGVTAVVKAIASLPFPLNLAAGAATLAAVVAIGAKVAGSLGGGGANVAQQRQDAQGTGSVLGDSSAKSDSISRAIALTAENTSVELSHTAGMLATLKSIDNNIAGLGSLVVRTTGITGNVAADTVGSAQALTQSVLGNIPLIGGVLGGTVGKLVGSIFGGATTVDDTGIVVGKNTVSGIATGGVNADQYTDTTKKGGWFSSDKHNAALKDLGAQVDDQFTKVILGLSDSINQSAVLLGVGGDAFTARLNSFVVDLGKISLKGLTGEQIQEQLEAVFSKLGDQMAQFAIPDLGQFQKVGEGYFETLTRIASNYANLDAILASSGATFGQTGLASIAARERLIELTGGIDKLASQQSGFNDNFLTQAERLAPVQKYVTDQLAAMGLQSLDTRDKFKEYVLGIANSGALATEAGAQQYAALLALSEAFAKTHAATVDLTKSEQEIADERTDLQSKLDELIMTQEQLAAKARSAIDSHNQALYDQVQAAQAAKDAIETAAAAAEALASTNANYQHQIDQLLAAREGEAAVRALETAGMAASTVALYDRLSALKEEQAAAQALANTNAGYQQQIDAILKASMSAEQVRAMETAGMAASTVALYDRLAALKAVAAAEAAATAAQAAMAKALIDAVSNAYGDLQSAIGREKDALAAIYQSAADGLQVSLDKVSGSVSNLQSLSDALHSTLDGMQVPGQEKAERQAAQAQIAAALAIAKAGGPLPDADSLKKALSTVSKDATGQFGSYLDYQRDLYTTRNNVAGLAVFSDAQLSTEQLTLKAIKDQKTALDEAHKKELVRLDAMLDQAKSQVDTLNGIRAGVASIPEALAALAASLKAASANPVANAGATTADAYKQYLGRDATASEIDYWKSEAAKGVNVVGAIANSDEAKIQELYRTLLGRAGDAAGVNAWEQALAAGQTLEQIRAGFMDSEEYKKLHGIPGFATGGLHLGGLRIVGENGPELEATGPSRIFNATQTASMLRGGGDNSELLAEMREMRREMAQLRAAGERTANSSETSTGLFKRVIRNDRIYASTKEEATA</sequence>
<dbReference type="InterPro" id="IPR013491">
    <property type="entry name" value="Tape_meas_N"/>
</dbReference>
<evidence type="ECO:0000313" key="5">
    <source>
        <dbReference type="Proteomes" id="UP000474565"/>
    </source>
</evidence>
<evidence type="ECO:0000259" key="2">
    <source>
        <dbReference type="Pfam" id="PF13946"/>
    </source>
</evidence>
<dbReference type="Gene3D" id="1.10.3130.20">
    <property type="entry name" value="Phycobilisome linker domain"/>
    <property type="match status" value="1"/>
</dbReference>
<protein>
    <submittedName>
        <fullName evidence="4">Tape measure protein</fullName>
    </submittedName>
</protein>
<dbReference type="RefSeq" id="WP_161018378.1">
    <property type="nucleotide sequence ID" value="NZ_WWCP01000002.1"/>
</dbReference>
<name>A0A6L8MFC3_9BURK</name>
<dbReference type="InterPro" id="IPR025282">
    <property type="entry name" value="DUF4214"/>
</dbReference>
<feature type="transmembrane region" description="Helical" evidence="1">
    <location>
        <begin position="270"/>
        <end position="289"/>
    </location>
</feature>
<dbReference type="NCBIfam" id="TIGR02675">
    <property type="entry name" value="tape_meas_nterm"/>
    <property type="match status" value="1"/>
</dbReference>
<evidence type="ECO:0000256" key="1">
    <source>
        <dbReference type="SAM" id="Phobius"/>
    </source>
</evidence>
<dbReference type="Pfam" id="PF20155">
    <property type="entry name" value="TMP_3"/>
    <property type="match status" value="1"/>
</dbReference>
<feature type="domain" description="DUF4214" evidence="2">
    <location>
        <begin position="1937"/>
        <end position="1983"/>
    </location>
</feature>
<reference evidence="4 5" key="1">
    <citation type="submission" date="2019-12" db="EMBL/GenBank/DDBJ databases">
        <title>Novel species isolated from a subtropical stream in China.</title>
        <authorList>
            <person name="Lu H."/>
        </authorList>
    </citation>
    <scope>NUCLEOTIDE SEQUENCE [LARGE SCALE GENOMIC DNA]</scope>
    <source>
        <strain evidence="4 5">FT50W</strain>
    </source>
</reference>
<proteinExistence type="predicted"/>
<dbReference type="Proteomes" id="UP000474565">
    <property type="component" value="Unassembled WGS sequence"/>
</dbReference>